<dbReference type="InterPro" id="IPR011322">
    <property type="entry name" value="N-reg_PII-like_a/b"/>
</dbReference>
<dbReference type="RefSeq" id="WP_045698101.1">
    <property type="nucleotide sequence ID" value="NZ_JZKH01000035.1"/>
</dbReference>
<dbReference type="InterPro" id="IPR004323">
    <property type="entry name" value="Ion_tolerance_CutA"/>
</dbReference>
<dbReference type="GO" id="GO:0005507">
    <property type="term" value="F:copper ion binding"/>
    <property type="evidence" value="ECO:0007669"/>
    <property type="project" value="TreeGrafter"/>
</dbReference>
<accession>A0A0F2TGM1</accession>
<evidence type="ECO:0000313" key="3">
    <source>
        <dbReference type="Proteomes" id="UP000033699"/>
    </source>
</evidence>
<organism evidence="2 3">
    <name type="scientific">Streptomyces rubellomurinus (strain ATCC 31215)</name>
    <dbReference type="NCBI Taxonomy" id="359131"/>
    <lineage>
        <taxon>Bacteria</taxon>
        <taxon>Bacillati</taxon>
        <taxon>Actinomycetota</taxon>
        <taxon>Actinomycetes</taxon>
        <taxon>Kitasatosporales</taxon>
        <taxon>Streptomycetaceae</taxon>
        <taxon>Streptomyces</taxon>
    </lineage>
</organism>
<dbReference type="EMBL" id="JZKH01000035">
    <property type="protein sequence ID" value="KJS60862.1"/>
    <property type="molecule type" value="Genomic_DNA"/>
</dbReference>
<sequence>MSAAASAEQGFVVVTTTHESEERARELAAAVVRERLAACAQVYPVRSVYWWEGEVQDAEEWRIDLKTRAALVDRLGAFLAERHSYDTPELVAVPVVAGGPGYLAWVAEETARGPA</sequence>
<dbReference type="OrthoDB" id="37622at2"/>
<dbReference type="GO" id="GO:0010038">
    <property type="term" value="P:response to metal ion"/>
    <property type="evidence" value="ECO:0007669"/>
    <property type="project" value="InterPro"/>
</dbReference>
<comment type="caution">
    <text evidence="2">The sequence shown here is derived from an EMBL/GenBank/DDBJ whole genome shotgun (WGS) entry which is preliminary data.</text>
</comment>
<protein>
    <submittedName>
        <fullName evidence="2">Cytochrome C biogenesis protein</fullName>
    </submittedName>
</protein>
<evidence type="ECO:0000313" key="2">
    <source>
        <dbReference type="EMBL" id="KJS60862.1"/>
    </source>
</evidence>
<dbReference type="AlphaFoldDB" id="A0A0F2TGM1"/>
<dbReference type="Pfam" id="PF03091">
    <property type="entry name" value="CutA1"/>
    <property type="match status" value="1"/>
</dbReference>
<name>A0A0F2TGM1_STRR3</name>
<reference evidence="2 3" key="1">
    <citation type="submission" date="2015-02" db="EMBL/GenBank/DDBJ databases">
        <authorList>
            <person name="Ju K.-S."/>
            <person name="Doroghazi J.R."/>
            <person name="Metcalf W."/>
        </authorList>
    </citation>
    <scope>NUCLEOTIDE SEQUENCE [LARGE SCALE GENOMIC DNA]</scope>
    <source>
        <strain evidence="2 3">ATCC 31215</strain>
    </source>
</reference>
<dbReference type="Proteomes" id="UP000033699">
    <property type="component" value="Unassembled WGS sequence"/>
</dbReference>
<keyword evidence="3" id="KW-1185">Reference proteome</keyword>
<proteinExistence type="inferred from homology"/>
<dbReference type="PANTHER" id="PTHR23419">
    <property type="entry name" value="DIVALENT CATION TOLERANCE CUTA-RELATED"/>
    <property type="match status" value="1"/>
</dbReference>
<evidence type="ECO:0000256" key="1">
    <source>
        <dbReference type="ARBA" id="ARBA00010169"/>
    </source>
</evidence>
<dbReference type="InterPro" id="IPR015867">
    <property type="entry name" value="N-reg_PII/ATP_PRibTrfase_C"/>
</dbReference>
<dbReference type="SUPFAM" id="SSF54913">
    <property type="entry name" value="GlnB-like"/>
    <property type="match status" value="1"/>
</dbReference>
<dbReference type="PATRIC" id="fig|359131.3.peg.4295"/>
<gene>
    <name evidence="2" type="ORF">VM95_18390</name>
</gene>
<dbReference type="Gene3D" id="3.30.70.120">
    <property type="match status" value="1"/>
</dbReference>
<dbReference type="PANTHER" id="PTHR23419:SF8">
    <property type="entry name" value="FI09726P"/>
    <property type="match status" value="1"/>
</dbReference>
<comment type="similarity">
    <text evidence="1">Belongs to the CutA family.</text>
</comment>